<dbReference type="HOGENOM" id="CLU_1253661_0_0_9"/>
<dbReference type="EMBL" id="CP002987">
    <property type="protein sequence ID" value="AFA49351.1"/>
    <property type="molecule type" value="Genomic_DNA"/>
</dbReference>
<dbReference type="Proteomes" id="UP000007177">
    <property type="component" value="Chromosome"/>
</dbReference>
<keyword evidence="2" id="KW-1185">Reference proteome</keyword>
<name>H6LEQ8_ACEWD</name>
<evidence type="ECO:0000313" key="1">
    <source>
        <dbReference type="EMBL" id="AFA49351.1"/>
    </source>
</evidence>
<protein>
    <submittedName>
        <fullName evidence="1">Uncharacterized protein</fullName>
    </submittedName>
</protein>
<gene>
    <name evidence="1" type="ordered locus">Awo_c25950</name>
</gene>
<proteinExistence type="predicted"/>
<evidence type="ECO:0000313" key="2">
    <source>
        <dbReference type="Proteomes" id="UP000007177"/>
    </source>
</evidence>
<dbReference type="KEGG" id="awo:Awo_c25950"/>
<organism evidence="1 2">
    <name type="scientific">Acetobacterium woodii (strain ATCC 29683 / DSM 1030 / JCM 2381 / KCTC 1655 / WB1)</name>
    <dbReference type="NCBI Taxonomy" id="931626"/>
    <lineage>
        <taxon>Bacteria</taxon>
        <taxon>Bacillati</taxon>
        <taxon>Bacillota</taxon>
        <taxon>Clostridia</taxon>
        <taxon>Eubacteriales</taxon>
        <taxon>Eubacteriaceae</taxon>
        <taxon>Acetobacterium</taxon>
    </lineage>
</organism>
<dbReference type="AlphaFoldDB" id="H6LEQ8"/>
<reference evidence="1 2" key="2">
    <citation type="journal article" date="2012" name="PLoS ONE">
        <title>An ancient pathway combining carbon dioxide fixation with the generation and utilization of a sodium ion gradient for ATP synthesis.</title>
        <authorList>
            <person name="Poehlein A."/>
            <person name="Schmidt S."/>
            <person name="Kaster A.K."/>
            <person name="Goenrich M."/>
            <person name="Vollmers J."/>
            <person name="Thurmer A."/>
            <person name="Bertsch J."/>
            <person name="Schuchmann K."/>
            <person name="Voigt B."/>
            <person name="Hecker M."/>
            <person name="Daniel R."/>
            <person name="Thauer R.K."/>
            <person name="Gottschalk G."/>
            <person name="Muller V."/>
        </authorList>
    </citation>
    <scope>NUCLEOTIDE SEQUENCE [LARGE SCALE GENOMIC DNA]</scope>
    <source>
        <strain evidence="2">ATCC 29683 / DSM 1030 / JCM 2381 / KCTC 1655 / WB1</strain>
    </source>
</reference>
<sequence length="220" mass="26434">MFSDYMDIIEVGRKGNSITDKLGYLNKKEHLWGYIYYAFDFPNIRNNIAHGDIIETDLKEVASDILLDLVYIVKMIDSQDLEYKKVIDFLEEIDKEVDDKEKSKKVMERFEVNGDMTIIDDKIYGEIDEDIYSEMEDEIKTEENFFNKLFEDCFSDILEWYNLKSVLDDLKRILETEVFRNSITESKMHIRLKKRITRCFYNKGIHFPDDWKNDLFRMTE</sequence>
<accession>H6LEQ8</accession>
<reference evidence="2" key="1">
    <citation type="submission" date="2011-07" db="EMBL/GenBank/DDBJ databases">
        <title>Complete genome sequence of Acetobacterium woodii.</title>
        <authorList>
            <person name="Poehlein A."/>
            <person name="Schmidt S."/>
            <person name="Kaster A.-K."/>
            <person name="Goenrich M."/>
            <person name="Vollmers J."/>
            <person name="Thuermer A."/>
            <person name="Gottschalk G."/>
            <person name="Thauer R.K."/>
            <person name="Daniel R."/>
            <person name="Mueller V."/>
        </authorList>
    </citation>
    <scope>NUCLEOTIDE SEQUENCE [LARGE SCALE GENOMIC DNA]</scope>
    <source>
        <strain evidence="2">ATCC 29683 / DSM 1030 / JCM 2381 / KCTC 1655 / WB1</strain>
    </source>
</reference>